<dbReference type="PROSITE" id="PS00211">
    <property type="entry name" value="ABC_TRANSPORTER_1"/>
    <property type="match status" value="1"/>
</dbReference>
<reference evidence="8 9" key="1">
    <citation type="submission" date="2024-10" db="EMBL/GenBank/DDBJ databases">
        <title>The Natural Products Discovery Center: Release of the First 8490 Sequenced Strains for Exploring Actinobacteria Biosynthetic Diversity.</title>
        <authorList>
            <person name="Kalkreuter E."/>
            <person name="Kautsar S.A."/>
            <person name="Yang D."/>
            <person name="Bader C.D."/>
            <person name="Teijaro C.N."/>
            <person name="Fluegel L."/>
            <person name="Davis C.M."/>
            <person name="Simpson J.R."/>
            <person name="Lauterbach L."/>
            <person name="Steele A.D."/>
            <person name="Gui C."/>
            <person name="Meng S."/>
            <person name="Li G."/>
            <person name="Viehrig K."/>
            <person name="Ye F."/>
            <person name="Su P."/>
            <person name="Kiefer A.F."/>
            <person name="Nichols A."/>
            <person name="Cepeda A.J."/>
            <person name="Yan W."/>
            <person name="Fan B."/>
            <person name="Jiang Y."/>
            <person name="Adhikari A."/>
            <person name="Zheng C.-J."/>
            <person name="Schuster L."/>
            <person name="Cowan T.M."/>
            <person name="Smanski M.J."/>
            <person name="Chevrette M.G."/>
            <person name="De Carvalho L.P.S."/>
            <person name="Shen B."/>
        </authorList>
    </citation>
    <scope>NUCLEOTIDE SEQUENCE [LARGE SCALE GENOMIC DNA]</scope>
    <source>
        <strain evidence="8 9">NPDC049639</strain>
    </source>
</reference>
<dbReference type="RefSeq" id="WP_398276486.1">
    <property type="nucleotide sequence ID" value="NZ_JBITLV010000001.1"/>
</dbReference>
<keyword evidence="8" id="KW-0378">Hydrolase</keyword>
<dbReference type="SMART" id="SM00382">
    <property type="entry name" value="AAA"/>
    <property type="match status" value="1"/>
</dbReference>
<dbReference type="EMBL" id="JBITLV010000001">
    <property type="protein sequence ID" value="MFI7586584.1"/>
    <property type="molecule type" value="Genomic_DNA"/>
</dbReference>
<dbReference type="InterPro" id="IPR027417">
    <property type="entry name" value="P-loop_NTPase"/>
</dbReference>
<feature type="region of interest" description="Disordered" evidence="5">
    <location>
        <begin position="241"/>
        <end position="269"/>
    </location>
</feature>
<keyword evidence="6" id="KW-0812">Transmembrane</keyword>
<dbReference type="Proteomes" id="UP001612915">
    <property type="component" value="Unassembled WGS sequence"/>
</dbReference>
<dbReference type="GO" id="GO:0016787">
    <property type="term" value="F:hydrolase activity"/>
    <property type="evidence" value="ECO:0007669"/>
    <property type="project" value="UniProtKB-KW"/>
</dbReference>
<feature type="region of interest" description="Disordered" evidence="5">
    <location>
        <begin position="410"/>
        <end position="437"/>
    </location>
</feature>
<dbReference type="InterPro" id="IPR008979">
    <property type="entry name" value="Galactose-bd-like_sf"/>
</dbReference>
<organism evidence="8 9">
    <name type="scientific">Spongisporangium articulatum</name>
    <dbReference type="NCBI Taxonomy" id="3362603"/>
    <lineage>
        <taxon>Bacteria</taxon>
        <taxon>Bacillati</taxon>
        <taxon>Actinomycetota</taxon>
        <taxon>Actinomycetes</taxon>
        <taxon>Kineosporiales</taxon>
        <taxon>Kineosporiaceae</taxon>
        <taxon>Spongisporangium</taxon>
    </lineage>
</organism>
<keyword evidence="4" id="KW-0067">ATP-binding</keyword>
<keyword evidence="9" id="KW-1185">Reference proteome</keyword>
<sequence length="970" mass="99872">MCEAGRVKLGAGLGAAVRRPRLLVALVVLLIVLGFLLTRGGAPAGTFSVESVRVAGVREVDKQPVTLEGTIYLPTGGGKHPAVLLAHGYGGSMDSVAPQARYLAERGYVVLAYSARGFGFSDGKVHLDSPDYEVKDGQRMLDVLAQRPEVQLDAPGDPHVAVVGASYGGALALLLGGTDRRVDALVPSITWNDLRQALFPQFATTGRPTTAAQVTPVAGAGPFKKQWAAIFFGSTLGSGAGGGSGRAGAGPQASPTPTTRTPGLSRDEQARQQLSLQALSNACGNLSGDLCLAYLQTAESGRPTADLLKLLAASSPARVTARITAPTLLIQGEADSLFPLSEADANAREIAANGTPVSLVWTGDGHDGGTSETDREWQLTADFLDRVLHGKPPAGDRFRVTVPDGVVSSVDSNPAPQHRSTAVVPGLPAQPGQPAQSLRTASLPLSGREQLAISPPGATPSALTSLPGLGALTGLLGSSAGASATGGTSLSALPGQTATFDTAPLTRALTVTGSGRVTVKITSTATDVELFASLVDVAPNGSTTLPEQLVAPVRLSNVPGAGREVTIALPGVVHDVPVGHRLRVVLSATDQAYAVPLDTRAYRISLAGTGGLTLPTVPLAVEADGSSSRGPWIAALLLAAALAAVLVGGLALRRRAALRDRRTGDDGLAEVPIAIEGLGKAYGDGFRAVSDLTFRVEAGQVLGLLGPNGAGKTTTLRMLMGLITPTEGDIRVFGHLVRPGAPVLSRVGSFVEGPGFLPHLSGLRNLELFWRATGRPADDARFGAALEVAGLGDDVHRKVRTYSQGMRQRLAIAQAMLGLPELLVLDEPTNGLDPPQIREMREVLQRYAATGRTVLVSSHLLAEVEQTCSHVVVMARGRLVAQGPVAEMVGEAHVVVVDVDEPFDAGEVAGTVEGVGDVRVTDTGLVVSAAAPARAALVEALVGAGHHVSRVAPQRGLEETFLTLVGGEDA</sequence>
<dbReference type="InterPro" id="IPR029058">
    <property type="entry name" value="AB_hydrolase_fold"/>
</dbReference>
<dbReference type="PANTHER" id="PTHR43335">
    <property type="entry name" value="ABC TRANSPORTER, ATP-BINDING PROTEIN"/>
    <property type="match status" value="1"/>
</dbReference>
<evidence type="ECO:0000256" key="2">
    <source>
        <dbReference type="ARBA" id="ARBA00022448"/>
    </source>
</evidence>
<proteinExistence type="inferred from homology"/>
<dbReference type="InterPro" id="IPR003439">
    <property type="entry name" value="ABC_transporter-like_ATP-bd"/>
</dbReference>
<evidence type="ECO:0000313" key="9">
    <source>
        <dbReference type="Proteomes" id="UP001612915"/>
    </source>
</evidence>
<dbReference type="InterPro" id="IPR017871">
    <property type="entry name" value="ABC_transporter-like_CS"/>
</dbReference>
<evidence type="ECO:0000256" key="1">
    <source>
        <dbReference type="ARBA" id="ARBA00005417"/>
    </source>
</evidence>
<feature type="transmembrane region" description="Helical" evidence="6">
    <location>
        <begin position="21"/>
        <end position="38"/>
    </location>
</feature>
<keyword evidence="6" id="KW-1133">Transmembrane helix</keyword>
<dbReference type="InterPro" id="IPR000073">
    <property type="entry name" value="AB_hydrolase_1"/>
</dbReference>
<dbReference type="Gene3D" id="3.40.50.1820">
    <property type="entry name" value="alpha/beta hydrolase"/>
    <property type="match status" value="1"/>
</dbReference>
<dbReference type="InterPro" id="IPR013736">
    <property type="entry name" value="Xaa-Pro_dipept_C"/>
</dbReference>
<feature type="domain" description="ABC transporter" evidence="7">
    <location>
        <begin position="673"/>
        <end position="901"/>
    </location>
</feature>
<feature type="transmembrane region" description="Helical" evidence="6">
    <location>
        <begin position="632"/>
        <end position="652"/>
    </location>
</feature>
<keyword evidence="2" id="KW-0813">Transport</keyword>
<feature type="compositionally biased region" description="Low complexity" evidence="5">
    <location>
        <begin position="425"/>
        <end position="436"/>
    </location>
</feature>
<gene>
    <name evidence="8" type="ORF">ACIB24_05865</name>
</gene>
<name>A0ABW8AJP2_9ACTN</name>
<evidence type="ECO:0000256" key="4">
    <source>
        <dbReference type="ARBA" id="ARBA00022840"/>
    </source>
</evidence>
<dbReference type="Pfam" id="PF08530">
    <property type="entry name" value="PepX_C"/>
    <property type="match status" value="1"/>
</dbReference>
<dbReference type="SUPFAM" id="SSF52540">
    <property type="entry name" value="P-loop containing nucleoside triphosphate hydrolases"/>
    <property type="match status" value="1"/>
</dbReference>
<dbReference type="Pfam" id="PF00005">
    <property type="entry name" value="ABC_tran"/>
    <property type="match status" value="1"/>
</dbReference>
<accession>A0ABW8AJP2</accession>
<keyword evidence="3" id="KW-0547">Nucleotide-binding</keyword>
<dbReference type="SUPFAM" id="SSF53474">
    <property type="entry name" value="alpha/beta-Hydrolases"/>
    <property type="match status" value="1"/>
</dbReference>
<feature type="compositionally biased region" description="Polar residues" evidence="5">
    <location>
        <begin position="410"/>
        <end position="420"/>
    </location>
</feature>
<protein>
    <submittedName>
        <fullName evidence="8">Alpha/beta fold hydrolase</fullName>
    </submittedName>
</protein>
<evidence type="ECO:0000256" key="6">
    <source>
        <dbReference type="SAM" id="Phobius"/>
    </source>
</evidence>
<dbReference type="PANTHER" id="PTHR43335:SF4">
    <property type="entry name" value="ABC TRANSPORTER, ATP-BINDING PROTEIN"/>
    <property type="match status" value="1"/>
</dbReference>
<evidence type="ECO:0000256" key="5">
    <source>
        <dbReference type="SAM" id="MobiDB-lite"/>
    </source>
</evidence>
<keyword evidence="6" id="KW-0472">Membrane</keyword>
<dbReference type="PROSITE" id="PS50893">
    <property type="entry name" value="ABC_TRANSPORTER_2"/>
    <property type="match status" value="1"/>
</dbReference>
<comment type="similarity">
    <text evidence="1">Belongs to the ABC transporter superfamily.</text>
</comment>
<dbReference type="Gene3D" id="2.60.120.260">
    <property type="entry name" value="Galactose-binding domain-like"/>
    <property type="match status" value="1"/>
</dbReference>
<dbReference type="InterPro" id="IPR003593">
    <property type="entry name" value="AAA+_ATPase"/>
</dbReference>
<evidence type="ECO:0000313" key="8">
    <source>
        <dbReference type="EMBL" id="MFI7586584.1"/>
    </source>
</evidence>
<comment type="caution">
    <text evidence="8">The sequence shown here is derived from an EMBL/GenBank/DDBJ whole genome shotgun (WGS) entry which is preliminary data.</text>
</comment>
<dbReference type="Gene3D" id="3.40.50.300">
    <property type="entry name" value="P-loop containing nucleotide triphosphate hydrolases"/>
    <property type="match status" value="1"/>
</dbReference>
<dbReference type="Pfam" id="PF00561">
    <property type="entry name" value="Abhydrolase_1"/>
    <property type="match status" value="1"/>
</dbReference>
<evidence type="ECO:0000259" key="7">
    <source>
        <dbReference type="PROSITE" id="PS50893"/>
    </source>
</evidence>
<dbReference type="SMART" id="SM00939">
    <property type="entry name" value="PepX_C"/>
    <property type="match status" value="1"/>
</dbReference>
<evidence type="ECO:0000256" key="3">
    <source>
        <dbReference type="ARBA" id="ARBA00022741"/>
    </source>
</evidence>
<dbReference type="SUPFAM" id="SSF49785">
    <property type="entry name" value="Galactose-binding domain-like"/>
    <property type="match status" value="1"/>
</dbReference>